<evidence type="ECO:0000256" key="1">
    <source>
        <dbReference type="SAM" id="Coils"/>
    </source>
</evidence>
<feature type="coiled-coil region" evidence="1">
    <location>
        <begin position="37"/>
        <end position="71"/>
    </location>
</feature>
<sequence length="81" mass="9614">MLQLQLIKGRFSKTEAFDLVSQMVNIKIKYHEDKIRDAEKEEDIKMRENRIKELQRELHEFKSRILSNEQAVNIESGIVIA</sequence>
<dbReference type="EMBL" id="SNWP01000013">
    <property type="protein sequence ID" value="TDO25434.1"/>
    <property type="molecule type" value="Genomic_DNA"/>
</dbReference>
<proteinExistence type="predicted"/>
<comment type="caution">
    <text evidence="2">The sequence shown here is derived from an EMBL/GenBank/DDBJ whole genome shotgun (WGS) entry which is preliminary data.</text>
</comment>
<dbReference type="RefSeq" id="WP_133475543.1">
    <property type="nucleotide sequence ID" value="NZ_SNWP01000013.1"/>
</dbReference>
<dbReference type="Proteomes" id="UP000295741">
    <property type="component" value="Unassembled WGS sequence"/>
</dbReference>
<gene>
    <name evidence="2" type="ORF">BC659_2976</name>
</gene>
<accession>A0A4R6ISH7</accession>
<dbReference type="AlphaFoldDB" id="A0A4R6ISH7"/>
<organism evidence="2 3">
    <name type="scientific">Sediminibacterium goheungense</name>
    <dbReference type="NCBI Taxonomy" id="1086393"/>
    <lineage>
        <taxon>Bacteria</taxon>
        <taxon>Pseudomonadati</taxon>
        <taxon>Bacteroidota</taxon>
        <taxon>Chitinophagia</taxon>
        <taxon>Chitinophagales</taxon>
        <taxon>Chitinophagaceae</taxon>
        <taxon>Sediminibacterium</taxon>
    </lineage>
</organism>
<reference evidence="2 3" key="1">
    <citation type="submission" date="2019-03" db="EMBL/GenBank/DDBJ databases">
        <title>Genomic Encyclopedia of Archaeal and Bacterial Type Strains, Phase II (KMG-II): from individual species to whole genera.</title>
        <authorList>
            <person name="Goeker M."/>
        </authorList>
    </citation>
    <scope>NUCLEOTIDE SEQUENCE [LARGE SCALE GENOMIC DNA]</scope>
    <source>
        <strain evidence="2 3">DSM 28323</strain>
    </source>
</reference>
<dbReference type="OrthoDB" id="965211at2"/>
<keyword evidence="1" id="KW-0175">Coiled coil</keyword>
<keyword evidence="3" id="KW-1185">Reference proteome</keyword>
<protein>
    <submittedName>
        <fullName evidence="2">Uncharacterized protein</fullName>
    </submittedName>
</protein>
<evidence type="ECO:0000313" key="2">
    <source>
        <dbReference type="EMBL" id="TDO25434.1"/>
    </source>
</evidence>
<evidence type="ECO:0000313" key="3">
    <source>
        <dbReference type="Proteomes" id="UP000295741"/>
    </source>
</evidence>
<name>A0A4R6ISH7_9BACT</name>